<evidence type="ECO:0000256" key="3">
    <source>
        <dbReference type="ARBA" id="ARBA00022741"/>
    </source>
</evidence>
<dbReference type="GO" id="GO:0005524">
    <property type="term" value="F:ATP binding"/>
    <property type="evidence" value="ECO:0007669"/>
    <property type="project" value="UniProtKB-KW"/>
</dbReference>
<dbReference type="InterPro" id="IPR024088">
    <property type="entry name" value="Tyr-tRNA-ligase_bac-type"/>
</dbReference>
<dbReference type="GO" id="GO:0003723">
    <property type="term" value="F:RNA binding"/>
    <property type="evidence" value="ECO:0007669"/>
    <property type="project" value="InterPro"/>
</dbReference>
<reference evidence="11" key="1">
    <citation type="journal article" date="2012" name="PLoS Genet.">
        <title>The genomes of the fungal plant pathogens Cladosporium fulvum and Dothistroma septosporum reveal adaptation to different hosts and lifestyles but also signatures of common ancestry.</title>
        <authorList>
            <person name="de Wit P.J.G.M."/>
            <person name="van der Burgt A."/>
            <person name="Oekmen B."/>
            <person name="Stergiopoulos I."/>
            <person name="Abd-Elsalam K.A."/>
            <person name="Aerts A.L."/>
            <person name="Bahkali A.H."/>
            <person name="Beenen H.G."/>
            <person name="Chettri P."/>
            <person name="Cox M.P."/>
            <person name="Datema E."/>
            <person name="de Vries R.P."/>
            <person name="Dhillon B."/>
            <person name="Ganley A.R."/>
            <person name="Griffiths S.A."/>
            <person name="Guo Y."/>
            <person name="Hamelin R.C."/>
            <person name="Henrissat B."/>
            <person name="Kabir M.S."/>
            <person name="Jashni M.K."/>
            <person name="Kema G."/>
            <person name="Klaubauf S."/>
            <person name="Lapidus A."/>
            <person name="Levasseur A."/>
            <person name="Lindquist E."/>
            <person name="Mehrabi R."/>
            <person name="Ohm R.A."/>
            <person name="Owen T.J."/>
            <person name="Salamov A."/>
            <person name="Schwelm A."/>
            <person name="Schijlen E."/>
            <person name="Sun H."/>
            <person name="van den Burg H.A."/>
            <person name="van Ham R.C.H.J."/>
            <person name="Zhang S."/>
            <person name="Goodwin S.B."/>
            <person name="Grigoriev I.V."/>
            <person name="Collemare J."/>
            <person name="Bradshaw R.E."/>
        </authorList>
    </citation>
    <scope>NUCLEOTIDE SEQUENCE [LARGE SCALE GENOMIC DNA]</scope>
    <source>
        <strain evidence="11">NZE10 / CBS 128990</strain>
    </source>
</reference>
<dbReference type="FunFam" id="1.10.240.10:FF:000001">
    <property type="entry name" value="Tyrosine--tRNA ligase"/>
    <property type="match status" value="1"/>
</dbReference>
<dbReference type="InterPro" id="IPR032005">
    <property type="entry name" value="TyrRSs_C"/>
</dbReference>
<dbReference type="Gene3D" id="3.10.290.10">
    <property type="entry name" value="RNA-binding S4 domain"/>
    <property type="match status" value="1"/>
</dbReference>
<dbReference type="InterPro" id="IPR001412">
    <property type="entry name" value="aa-tRNA-synth_I_CS"/>
</dbReference>
<keyword evidence="6 8" id="KW-0030">Aminoacyl-tRNA synthetase</keyword>
<reference evidence="10 11" key="2">
    <citation type="journal article" date="2012" name="PLoS Pathog.">
        <title>Diverse lifestyles and strategies of plant pathogenesis encoded in the genomes of eighteen Dothideomycetes fungi.</title>
        <authorList>
            <person name="Ohm R.A."/>
            <person name="Feau N."/>
            <person name="Henrissat B."/>
            <person name="Schoch C.L."/>
            <person name="Horwitz B.A."/>
            <person name="Barry K.W."/>
            <person name="Condon B.J."/>
            <person name="Copeland A.C."/>
            <person name="Dhillon B."/>
            <person name="Glaser F."/>
            <person name="Hesse C.N."/>
            <person name="Kosti I."/>
            <person name="LaButti K."/>
            <person name="Lindquist E.A."/>
            <person name="Lucas S."/>
            <person name="Salamov A.A."/>
            <person name="Bradshaw R.E."/>
            <person name="Ciuffetti L."/>
            <person name="Hamelin R.C."/>
            <person name="Kema G.H.J."/>
            <person name="Lawrence C."/>
            <person name="Scott J.A."/>
            <person name="Spatafora J.W."/>
            <person name="Turgeon B.G."/>
            <person name="de Wit P.J.G.M."/>
            <person name="Zhong S."/>
            <person name="Goodwin S.B."/>
            <person name="Grigoriev I.V."/>
        </authorList>
    </citation>
    <scope>NUCLEOTIDE SEQUENCE [LARGE SCALE GENOMIC DNA]</scope>
    <source>
        <strain evidence="11">NZE10 / CBS 128990</strain>
    </source>
</reference>
<protein>
    <recommendedName>
        <fullName evidence="8">Tyrosine--tRNA ligase</fullName>
        <ecNumber evidence="8">6.1.1.1</ecNumber>
    </recommendedName>
    <alternativeName>
        <fullName evidence="8">Tyrosyl-tRNA synthetase</fullName>
    </alternativeName>
</protein>
<evidence type="ECO:0000256" key="6">
    <source>
        <dbReference type="ARBA" id="ARBA00023146"/>
    </source>
</evidence>
<keyword evidence="2 8" id="KW-0436">Ligase</keyword>
<organism evidence="10 11">
    <name type="scientific">Dothistroma septosporum (strain NZE10 / CBS 128990)</name>
    <name type="common">Red band needle blight fungus</name>
    <name type="synonym">Mycosphaerella pini</name>
    <dbReference type="NCBI Taxonomy" id="675120"/>
    <lineage>
        <taxon>Eukaryota</taxon>
        <taxon>Fungi</taxon>
        <taxon>Dikarya</taxon>
        <taxon>Ascomycota</taxon>
        <taxon>Pezizomycotina</taxon>
        <taxon>Dothideomycetes</taxon>
        <taxon>Dothideomycetidae</taxon>
        <taxon>Mycosphaerellales</taxon>
        <taxon>Mycosphaerellaceae</taxon>
        <taxon>Dothistroma</taxon>
    </lineage>
</organism>
<sequence length="530" mass="58838">MSRTTFNRLNAHRVYICAHCTSQLTLRHSRQYGLQSSAAPRRGVLKLLEQRGYVNQIAGDRNALEKLLDTRRIGFYAGIDPTAPSLHLGHLLPLMVLFWLYHHGHHTVSLIGGATAKVGDPSGRLTSRAKTADAVTESNFQAMHVQVGQLWQNAIRYGTRHAQDREAVGEKELLNNADWLDGLNILRFLKLMGNGMRVGTMLGRDTVRNKMEKGDGMSFSEFTYPLLQAWDWWQMHQDRGVQIQVGGSDQYGNIIAGIDAVKYITQQSEQSQANEHERRNMSPMGLTVPLLTSSSGEKFGKSAGNAVWLDRNLTSSFDLYGFLLRSTDDDVERYLNLFTFVLDDHIAAIMSEHKADPGKRKAQHLLASEVLELVHGPEEATRIREEHQAMRRPTVASLTKQDAGEVDARQAANTTQHTALPRSLVLDATFARILYHAGLVASKSEGARAISKGGAYVATSSTQGTKSELNFVTIKDQRPADIASVSSDGILILRLGKWKVRVIKVVDDREFKASGLEAPGWSGSKDHVHR</sequence>
<proteinExistence type="inferred from homology"/>
<evidence type="ECO:0000256" key="8">
    <source>
        <dbReference type="RuleBase" id="RU361234"/>
    </source>
</evidence>
<evidence type="ECO:0000259" key="9">
    <source>
        <dbReference type="Pfam" id="PF16714"/>
    </source>
</evidence>
<dbReference type="Pfam" id="PF00579">
    <property type="entry name" value="tRNA-synt_1b"/>
    <property type="match status" value="1"/>
</dbReference>
<dbReference type="CDD" id="cd00805">
    <property type="entry name" value="TyrRS_core"/>
    <property type="match status" value="1"/>
</dbReference>
<evidence type="ECO:0000313" key="10">
    <source>
        <dbReference type="EMBL" id="EME49175.1"/>
    </source>
</evidence>
<dbReference type="Pfam" id="PF16714">
    <property type="entry name" value="TyrRSs_C"/>
    <property type="match status" value="1"/>
</dbReference>
<dbReference type="PRINTS" id="PR01040">
    <property type="entry name" value="TRNASYNTHTYR"/>
</dbReference>
<keyword evidence="4 8" id="KW-0067">ATP-binding</keyword>
<dbReference type="Proteomes" id="UP000016933">
    <property type="component" value="Unassembled WGS sequence"/>
</dbReference>
<dbReference type="PANTHER" id="PTHR11766">
    <property type="entry name" value="TYROSYL-TRNA SYNTHETASE"/>
    <property type="match status" value="1"/>
</dbReference>
<dbReference type="Gene3D" id="1.10.240.10">
    <property type="entry name" value="Tyrosyl-Transfer RNA Synthetase"/>
    <property type="match status" value="1"/>
</dbReference>
<dbReference type="Gene3D" id="3.40.50.620">
    <property type="entry name" value="HUPs"/>
    <property type="match status" value="1"/>
</dbReference>
<dbReference type="InterPro" id="IPR036986">
    <property type="entry name" value="S4_RNA-bd_sf"/>
</dbReference>
<evidence type="ECO:0000256" key="4">
    <source>
        <dbReference type="ARBA" id="ARBA00022840"/>
    </source>
</evidence>
<dbReference type="PANTHER" id="PTHR11766:SF0">
    <property type="entry name" value="TYROSINE--TRNA LIGASE, MITOCHONDRIAL"/>
    <property type="match status" value="1"/>
</dbReference>
<dbReference type="InterPro" id="IPR002305">
    <property type="entry name" value="aa-tRNA-synth_Ic"/>
</dbReference>
<dbReference type="STRING" id="675120.N1Q3E7"/>
<dbReference type="GO" id="GO:0005829">
    <property type="term" value="C:cytosol"/>
    <property type="evidence" value="ECO:0007669"/>
    <property type="project" value="TreeGrafter"/>
</dbReference>
<evidence type="ECO:0000256" key="2">
    <source>
        <dbReference type="ARBA" id="ARBA00022598"/>
    </source>
</evidence>
<dbReference type="GO" id="GO:0004831">
    <property type="term" value="F:tyrosine-tRNA ligase activity"/>
    <property type="evidence" value="ECO:0007669"/>
    <property type="project" value="UniProtKB-EC"/>
</dbReference>
<comment type="similarity">
    <text evidence="1 8">Belongs to the class-I aminoacyl-tRNA synthetase family.</text>
</comment>
<dbReference type="GO" id="GO:0006437">
    <property type="term" value="P:tyrosyl-tRNA aminoacylation"/>
    <property type="evidence" value="ECO:0007669"/>
    <property type="project" value="InterPro"/>
</dbReference>
<dbReference type="InterPro" id="IPR002307">
    <property type="entry name" value="Tyr-tRNA-ligase"/>
</dbReference>
<feature type="domain" description="Tyrosyl-tRNA synthetase C-terminal" evidence="9">
    <location>
        <begin position="411"/>
        <end position="522"/>
    </location>
</feature>
<dbReference type="OMA" id="TKIHYQL"/>
<comment type="catalytic activity">
    <reaction evidence="7 8">
        <text>tRNA(Tyr) + L-tyrosine + ATP = L-tyrosyl-tRNA(Tyr) + AMP + diphosphate + H(+)</text>
        <dbReference type="Rhea" id="RHEA:10220"/>
        <dbReference type="Rhea" id="RHEA-COMP:9706"/>
        <dbReference type="Rhea" id="RHEA-COMP:9707"/>
        <dbReference type="ChEBI" id="CHEBI:15378"/>
        <dbReference type="ChEBI" id="CHEBI:30616"/>
        <dbReference type="ChEBI" id="CHEBI:33019"/>
        <dbReference type="ChEBI" id="CHEBI:58315"/>
        <dbReference type="ChEBI" id="CHEBI:78442"/>
        <dbReference type="ChEBI" id="CHEBI:78536"/>
        <dbReference type="ChEBI" id="CHEBI:456215"/>
        <dbReference type="EC" id="6.1.1.1"/>
    </reaction>
</comment>
<evidence type="ECO:0000256" key="1">
    <source>
        <dbReference type="ARBA" id="ARBA00005594"/>
    </source>
</evidence>
<keyword evidence="11" id="KW-1185">Reference proteome</keyword>
<evidence type="ECO:0000256" key="7">
    <source>
        <dbReference type="ARBA" id="ARBA00048248"/>
    </source>
</evidence>
<dbReference type="AlphaFoldDB" id="N1Q3E7"/>
<dbReference type="InterPro" id="IPR014729">
    <property type="entry name" value="Rossmann-like_a/b/a_fold"/>
</dbReference>
<dbReference type="SUPFAM" id="SSF52374">
    <property type="entry name" value="Nucleotidylyl transferase"/>
    <property type="match status" value="1"/>
</dbReference>
<accession>N1Q3E7</accession>
<dbReference type="OrthoDB" id="337870at2759"/>
<dbReference type="eggNOG" id="KOG2623">
    <property type="taxonomic scope" value="Eukaryota"/>
</dbReference>
<dbReference type="NCBIfam" id="TIGR00234">
    <property type="entry name" value="tyrS"/>
    <property type="match status" value="1"/>
</dbReference>
<keyword evidence="5 8" id="KW-0648">Protein biosynthesis</keyword>
<dbReference type="EC" id="6.1.1.1" evidence="8"/>
<keyword evidence="3 8" id="KW-0547">Nucleotide-binding</keyword>
<dbReference type="PROSITE" id="PS00178">
    <property type="entry name" value="AA_TRNA_LIGASE_I"/>
    <property type="match status" value="1"/>
</dbReference>
<dbReference type="FunFam" id="3.40.50.620:FF:000227">
    <property type="entry name" value="Tyrosine--tRNA ligase"/>
    <property type="match status" value="1"/>
</dbReference>
<dbReference type="EMBL" id="KB446535">
    <property type="protein sequence ID" value="EME49175.1"/>
    <property type="molecule type" value="Genomic_DNA"/>
</dbReference>
<dbReference type="HOGENOM" id="CLU_024003_4_0_1"/>
<evidence type="ECO:0000313" key="11">
    <source>
        <dbReference type="Proteomes" id="UP000016933"/>
    </source>
</evidence>
<gene>
    <name evidence="10" type="ORF">DOTSEDRAFT_163297</name>
</gene>
<dbReference type="GO" id="GO:0005739">
    <property type="term" value="C:mitochondrion"/>
    <property type="evidence" value="ECO:0007669"/>
    <property type="project" value="TreeGrafter"/>
</dbReference>
<name>N1Q3E7_DOTSN</name>
<evidence type="ECO:0000256" key="5">
    <source>
        <dbReference type="ARBA" id="ARBA00022917"/>
    </source>
</evidence>